<name>I7J9M3_BABMR</name>
<protein>
    <submittedName>
        <fullName evidence="4">Uncharacterized protein</fullName>
    </submittedName>
</protein>
<dbReference type="RefSeq" id="XP_012647993.1">
    <property type="nucleotide sequence ID" value="XM_012792539.1"/>
</dbReference>
<keyword evidence="3" id="KW-0812">Transmembrane</keyword>
<proteinExistence type="inferred from homology"/>
<dbReference type="VEuPathDB" id="PiroplasmaDB:BMR1_02g01100"/>
<feature type="transmembrane region" description="Helical" evidence="3">
    <location>
        <begin position="62"/>
        <end position="90"/>
    </location>
</feature>
<dbReference type="OrthoDB" id="10009287at2759"/>
<reference evidence="4 5" key="2">
    <citation type="journal article" date="2013" name="PLoS ONE">
        <title>Whole genome mapping and re-organization of the nuclear and mitochondrial genomes of Babesia microti isolates.</title>
        <authorList>
            <person name="Cornillot E."/>
            <person name="Dassouli A."/>
            <person name="Garg A."/>
            <person name="Pachikara N."/>
            <person name="Randazzo S."/>
            <person name="Depoix D."/>
            <person name="Carcy B."/>
            <person name="Delbecq S."/>
            <person name="Frutos R."/>
            <person name="Silva J.C."/>
            <person name="Sutton R."/>
            <person name="Krause P.J."/>
            <person name="Mamoun C.B."/>
        </authorList>
    </citation>
    <scope>NUCLEOTIDE SEQUENCE [LARGE SCALE GENOMIC DNA]</scope>
    <source>
        <strain evidence="4 5">RI</strain>
    </source>
</reference>
<keyword evidence="5" id="KW-1185">Reference proteome</keyword>
<feature type="region of interest" description="Disordered" evidence="2">
    <location>
        <begin position="154"/>
        <end position="174"/>
    </location>
</feature>
<reference evidence="4 5" key="3">
    <citation type="journal article" date="2016" name="Sci. Rep.">
        <title>Genome-wide diversity and gene expression profiling of Babesia microti isolates identify polymorphic genes that mediate host-pathogen interactions.</title>
        <authorList>
            <person name="Silva J.C."/>
            <person name="Cornillot E."/>
            <person name="McCracken C."/>
            <person name="Usmani-Brown S."/>
            <person name="Dwivedi A."/>
            <person name="Ifeonu O.O."/>
            <person name="Crabtree J."/>
            <person name="Gotia H.T."/>
            <person name="Virji A.Z."/>
            <person name="Reynes C."/>
            <person name="Colinge J."/>
            <person name="Kumar V."/>
            <person name="Lawres L."/>
            <person name="Pazzi J.E."/>
            <person name="Pablo J.V."/>
            <person name="Hung C."/>
            <person name="Brancato J."/>
            <person name="Kumari P."/>
            <person name="Orvis J."/>
            <person name="Tretina K."/>
            <person name="Chibucos M."/>
            <person name="Ott S."/>
            <person name="Sadzewicz L."/>
            <person name="Sengamalay N."/>
            <person name="Shetty A.C."/>
            <person name="Su Q."/>
            <person name="Tallon L."/>
            <person name="Fraser C.M."/>
            <person name="Frutos R."/>
            <person name="Molina D.M."/>
            <person name="Krause P.J."/>
            <person name="Ben Mamoun C."/>
        </authorList>
    </citation>
    <scope>NUCLEOTIDE SEQUENCE [LARGE SCALE GENOMIC DNA]</scope>
    <source>
        <strain evidence="4 5">RI</strain>
    </source>
</reference>
<dbReference type="PANTHER" id="PTHR12300">
    <property type="entry name" value="HVA22-LIKE PROTEINS"/>
    <property type="match status" value="1"/>
</dbReference>
<dbReference type="Pfam" id="PF03134">
    <property type="entry name" value="TB2_DP1_HVA22"/>
    <property type="match status" value="1"/>
</dbReference>
<comment type="subcellular location">
    <subcellularLocation>
        <location evidence="1">Membrane</location>
        <topology evidence="1">Multi-pass membrane protein</topology>
    </subcellularLocation>
</comment>
<keyword evidence="3" id="KW-1133">Transmembrane helix</keyword>
<evidence type="ECO:0000313" key="4">
    <source>
        <dbReference type="EMBL" id="CCF73384.1"/>
    </source>
</evidence>
<sequence>MSLSFMTPLIFSVLNFLVCVFYPAIDTFSYLYKDEIKNMGDKYANTSIVSQPSHSSLYAHFIVYWIIYFSTQFIEYLFFTTILVFIPLYYEIKLLTFFWLGSSHFKGAGYLYLTYLKTLIKDLLRIGENKLEEMVGPQSYSQIKDSLISISLQNNSPPISSSKNGNSRGRPSNK</sequence>
<evidence type="ECO:0000256" key="3">
    <source>
        <dbReference type="SAM" id="Phobius"/>
    </source>
</evidence>
<dbReference type="KEGG" id="bmic:BMR1_02g01100"/>
<comment type="similarity">
    <text evidence="1">Belongs to the DP1 family.</text>
</comment>
<keyword evidence="3" id="KW-0472">Membrane</keyword>
<dbReference type="GeneID" id="24424008"/>
<evidence type="ECO:0000256" key="1">
    <source>
        <dbReference type="RuleBase" id="RU362006"/>
    </source>
</evidence>
<evidence type="ECO:0000313" key="5">
    <source>
        <dbReference type="Proteomes" id="UP000002899"/>
    </source>
</evidence>
<feature type="transmembrane region" description="Helical" evidence="3">
    <location>
        <begin position="96"/>
        <end position="116"/>
    </location>
</feature>
<evidence type="ECO:0000256" key="2">
    <source>
        <dbReference type="SAM" id="MobiDB-lite"/>
    </source>
</evidence>
<accession>I7J9M3</accession>
<reference evidence="4 5" key="1">
    <citation type="journal article" date="2012" name="Nucleic Acids Res.">
        <title>Sequencing of the smallest Apicomplexan genome from the human pathogen Babesia microti.</title>
        <authorList>
            <person name="Cornillot E."/>
            <person name="Hadj-Kaddour K."/>
            <person name="Dassouli A."/>
            <person name="Noel B."/>
            <person name="Ranwez V."/>
            <person name="Vacherie B."/>
            <person name="Augagneur Y."/>
            <person name="Bres V."/>
            <person name="Duclos A."/>
            <person name="Randazzo S."/>
            <person name="Carcy B."/>
            <person name="Debierre-Grockiego F."/>
            <person name="Delbecq S."/>
            <person name="Moubri-Menage K."/>
            <person name="Shams-Eldin H."/>
            <person name="Usmani-Brown S."/>
            <person name="Bringaud F."/>
            <person name="Wincker P."/>
            <person name="Vivares C.P."/>
            <person name="Schwarz R.T."/>
            <person name="Schetters T.P."/>
            <person name="Krause P.J."/>
            <person name="Gorenflot A."/>
            <person name="Berry V."/>
            <person name="Barbe V."/>
            <person name="Ben Mamoun C."/>
        </authorList>
    </citation>
    <scope>NUCLEOTIDE SEQUENCE [LARGE SCALE GENOMIC DNA]</scope>
    <source>
        <strain evidence="4 5">RI</strain>
    </source>
</reference>
<dbReference type="Proteomes" id="UP000002899">
    <property type="component" value="Chromosome II"/>
</dbReference>
<dbReference type="AlphaFoldDB" id="I7J9M3"/>
<dbReference type="InterPro" id="IPR004345">
    <property type="entry name" value="TB2_DP1_HVA22"/>
</dbReference>
<gene>
    <name evidence="4" type="ORF">BMR1_02g01100</name>
</gene>
<dbReference type="EMBL" id="FO082872">
    <property type="protein sequence ID" value="CCF73384.1"/>
    <property type="molecule type" value="Genomic_DNA"/>
</dbReference>
<organism evidence="4 5">
    <name type="scientific">Babesia microti (strain RI)</name>
    <dbReference type="NCBI Taxonomy" id="1133968"/>
    <lineage>
        <taxon>Eukaryota</taxon>
        <taxon>Sar</taxon>
        <taxon>Alveolata</taxon>
        <taxon>Apicomplexa</taxon>
        <taxon>Aconoidasida</taxon>
        <taxon>Piroplasmida</taxon>
        <taxon>Babesiidae</taxon>
        <taxon>Babesia</taxon>
    </lineage>
</organism>
<feature type="transmembrane region" description="Helical" evidence="3">
    <location>
        <begin position="6"/>
        <end position="32"/>
    </location>
</feature>
<dbReference type="GO" id="GO:0016020">
    <property type="term" value="C:membrane"/>
    <property type="evidence" value="ECO:0007669"/>
    <property type="project" value="UniProtKB-SubCell"/>
</dbReference>
<dbReference type="PANTHER" id="PTHR12300:SF117">
    <property type="entry name" value="LP05237P-RELATED"/>
    <property type="match status" value="1"/>
</dbReference>